<dbReference type="AlphaFoldDB" id="A0A3S0ILK5"/>
<dbReference type="Gene3D" id="1.10.1530.10">
    <property type="match status" value="1"/>
</dbReference>
<evidence type="ECO:0000313" key="3">
    <source>
        <dbReference type="EMBL" id="RTR35172.1"/>
    </source>
</evidence>
<dbReference type="Gene3D" id="3.30.1370.60">
    <property type="entry name" value="Hypothetical oxidoreductase yiak, domain 2"/>
    <property type="match status" value="1"/>
</dbReference>
<sequence>MISLVETTYLLSNEEYIRVGKSALIQVGVSTEHSDIVIQSLLDSDQKGIHTHGLFRLPTYIKQISRGNINPQPIIQLIEKGSNIKLLDGDSGLGSVNSFYAMKEAIKLSSEKGIGIVGVRNSNHFGTAAYYAELASSQNKIGIVMTNASPAIAPTGGKKPVLGNNPWSISVPTHIGHPITLDMANSVARGKIRIKALNGEPIPVGWALNSKGEPTTDANEALEGLILPVGDHKGYGITLMVDILTGVLTGAYFGNQNPGIEEDGKRNNGHLFISLNPEAFMSIEEFKNRLNELINMIKSVPKINENTEIYLPGELEWKTKLSLKNDKIKLPERIFDRILSFCHEQQIQLPDYVSV</sequence>
<dbReference type="InterPro" id="IPR043144">
    <property type="entry name" value="Mal/L-sulf/L-lact_DH-like_ah"/>
</dbReference>
<dbReference type="SUPFAM" id="SSF89733">
    <property type="entry name" value="L-sulfolactate dehydrogenase-like"/>
    <property type="match status" value="1"/>
</dbReference>
<dbReference type="PANTHER" id="PTHR11091:SF0">
    <property type="entry name" value="MALATE DEHYDROGENASE"/>
    <property type="match status" value="1"/>
</dbReference>
<name>A0A3S0ILK5_9BACI</name>
<comment type="similarity">
    <text evidence="1">Belongs to the LDH2/MDH2 oxidoreductase family.</text>
</comment>
<dbReference type="InterPro" id="IPR003767">
    <property type="entry name" value="Malate/L-lactate_DH-like"/>
</dbReference>
<dbReference type="InterPro" id="IPR043143">
    <property type="entry name" value="Mal/L-sulf/L-lact_DH-like_NADP"/>
</dbReference>
<dbReference type="InterPro" id="IPR036111">
    <property type="entry name" value="Mal/L-sulfo/L-lacto_DH-like_sf"/>
</dbReference>
<dbReference type="OrthoDB" id="9769447at2"/>
<keyword evidence="4" id="KW-1185">Reference proteome</keyword>
<comment type="caution">
    <text evidence="3">The sequence shown here is derived from an EMBL/GenBank/DDBJ whole genome shotgun (WGS) entry which is preliminary data.</text>
</comment>
<reference evidence="3 4" key="1">
    <citation type="submission" date="2018-12" db="EMBL/GenBank/DDBJ databases">
        <title>Bacillus yapensis draft genome sequence.</title>
        <authorList>
            <person name="Yu L."/>
            <person name="Xu X."/>
            <person name="Tang X."/>
        </authorList>
    </citation>
    <scope>NUCLEOTIDE SEQUENCE [LARGE SCALE GENOMIC DNA]</scope>
    <source>
        <strain evidence="3 4">XXST-01</strain>
    </source>
</reference>
<organism evidence="3 4">
    <name type="scientific">Bacillus yapensis</name>
    <dbReference type="NCBI Taxonomy" id="2492960"/>
    <lineage>
        <taxon>Bacteria</taxon>
        <taxon>Bacillati</taxon>
        <taxon>Bacillota</taxon>
        <taxon>Bacilli</taxon>
        <taxon>Bacillales</taxon>
        <taxon>Bacillaceae</taxon>
        <taxon>Bacillus</taxon>
    </lineage>
</organism>
<evidence type="ECO:0000313" key="4">
    <source>
        <dbReference type="Proteomes" id="UP000271374"/>
    </source>
</evidence>
<keyword evidence="2" id="KW-0560">Oxidoreductase</keyword>
<gene>
    <name evidence="3" type="ORF">EKG37_04615</name>
</gene>
<proteinExistence type="inferred from homology"/>
<dbReference type="Pfam" id="PF02615">
    <property type="entry name" value="Ldh_2"/>
    <property type="match status" value="1"/>
</dbReference>
<dbReference type="GO" id="GO:0016491">
    <property type="term" value="F:oxidoreductase activity"/>
    <property type="evidence" value="ECO:0007669"/>
    <property type="project" value="UniProtKB-KW"/>
</dbReference>
<evidence type="ECO:0000256" key="1">
    <source>
        <dbReference type="ARBA" id="ARBA00006056"/>
    </source>
</evidence>
<dbReference type="Proteomes" id="UP000271374">
    <property type="component" value="Unassembled WGS sequence"/>
</dbReference>
<accession>A0A3S0ILK5</accession>
<protein>
    <submittedName>
        <fullName evidence="3">Ldh family oxidoreductase</fullName>
    </submittedName>
</protein>
<dbReference type="PANTHER" id="PTHR11091">
    <property type="entry name" value="OXIDOREDUCTASE-RELATED"/>
    <property type="match status" value="1"/>
</dbReference>
<dbReference type="EMBL" id="RXNT01000003">
    <property type="protein sequence ID" value="RTR35172.1"/>
    <property type="molecule type" value="Genomic_DNA"/>
</dbReference>
<evidence type="ECO:0000256" key="2">
    <source>
        <dbReference type="ARBA" id="ARBA00023002"/>
    </source>
</evidence>